<dbReference type="AlphaFoldDB" id="K2RNE7"/>
<keyword evidence="4 6" id="KW-1133">Transmembrane helix</keyword>
<keyword evidence="2" id="KW-0813">Transport</keyword>
<dbReference type="PANTHER" id="PTHR43791">
    <property type="entry name" value="PERMEASE-RELATED"/>
    <property type="match status" value="1"/>
</dbReference>
<feature type="transmembrane region" description="Helical" evidence="6">
    <location>
        <begin position="31"/>
        <end position="51"/>
    </location>
</feature>
<organism evidence="7 8">
    <name type="scientific">Macrophomina phaseolina (strain MS6)</name>
    <name type="common">Charcoal rot fungus</name>
    <dbReference type="NCBI Taxonomy" id="1126212"/>
    <lineage>
        <taxon>Eukaryota</taxon>
        <taxon>Fungi</taxon>
        <taxon>Dikarya</taxon>
        <taxon>Ascomycota</taxon>
        <taxon>Pezizomycotina</taxon>
        <taxon>Dothideomycetes</taxon>
        <taxon>Dothideomycetes incertae sedis</taxon>
        <taxon>Botryosphaeriales</taxon>
        <taxon>Botryosphaeriaceae</taxon>
        <taxon>Macrophomina</taxon>
    </lineage>
</organism>
<dbReference type="InterPro" id="IPR036259">
    <property type="entry name" value="MFS_trans_sf"/>
</dbReference>
<evidence type="ECO:0000256" key="2">
    <source>
        <dbReference type="ARBA" id="ARBA00022448"/>
    </source>
</evidence>
<dbReference type="OrthoDB" id="2962993at2759"/>
<feature type="transmembrane region" description="Helical" evidence="6">
    <location>
        <begin position="95"/>
        <end position="115"/>
    </location>
</feature>
<dbReference type="SUPFAM" id="SSF103473">
    <property type="entry name" value="MFS general substrate transporter"/>
    <property type="match status" value="1"/>
</dbReference>
<dbReference type="Proteomes" id="UP000007129">
    <property type="component" value="Unassembled WGS sequence"/>
</dbReference>
<dbReference type="InterPro" id="IPR011701">
    <property type="entry name" value="MFS"/>
</dbReference>
<evidence type="ECO:0000313" key="7">
    <source>
        <dbReference type="EMBL" id="EKG14332.1"/>
    </source>
</evidence>
<dbReference type="Pfam" id="PF07690">
    <property type="entry name" value="MFS_1"/>
    <property type="match status" value="1"/>
</dbReference>
<comment type="caution">
    <text evidence="7">The sequence shown here is derived from an EMBL/GenBank/DDBJ whole genome shotgun (WGS) entry which is preliminary data.</text>
</comment>
<protein>
    <submittedName>
        <fullName evidence="7">Major facilitator superfamily</fullName>
    </submittedName>
</protein>
<dbReference type="STRING" id="1126212.K2RNE7"/>
<feature type="transmembrane region" description="Helical" evidence="6">
    <location>
        <begin position="121"/>
        <end position="145"/>
    </location>
</feature>
<dbReference type="GO" id="GO:0016020">
    <property type="term" value="C:membrane"/>
    <property type="evidence" value="ECO:0007669"/>
    <property type="project" value="UniProtKB-SubCell"/>
</dbReference>
<evidence type="ECO:0000256" key="1">
    <source>
        <dbReference type="ARBA" id="ARBA00004141"/>
    </source>
</evidence>
<comment type="subcellular location">
    <subcellularLocation>
        <location evidence="1">Membrane</location>
        <topology evidence="1">Multi-pass membrane protein</topology>
    </subcellularLocation>
</comment>
<proteinExistence type="predicted"/>
<evidence type="ECO:0000256" key="5">
    <source>
        <dbReference type="ARBA" id="ARBA00023136"/>
    </source>
</evidence>
<keyword evidence="3 6" id="KW-0812">Transmembrane</keyword>
<dbReference type="InParanoid" id="K2RNE7"/>
<reference evidence="7 8" key="1">
    <citation type="journal article" date="2012" name="BMC Genomics">
        <title>Tools to kill: Genome of one of the most destructive plant pathogenic fungi Macrophomina phaseolina.</title>
        <authorList>
            <person name="Islam M.S."/>
            <person name="Haque M.S."/>
            <person name="Islam M.M."/>
            <person name="Emdad E.M."/>
            <person name="Halim A."/>
            <person name="Hossen Q.M.M."/>
            <person name="Hossain M.Z."/>
            <person name="Ahmed B."/>
            <person name="Rahim S."/>
            <person name="Rahman M.S."/>
            <person name="Alam M.M."/>
            <person name="Hou S."/>
            <person name="Wan X."/>
            <person name="Saito J.A."/>
            <person name="Alam M."/>
        </authorList>
    </citation>
    <scope>NUCLEOTIDE SEQUENCE [LARGE SCALE GENOMIC DNA]</scope>
    <source>
        <strain evidence="7 8">MS6</strain>
    </source>
</reference>
<name>K2RNE7_MACPH</name>
<evidence type="ECO:0000256" key="6">
    <source>
        <dbReference type="SAM" id="Phobius"/>
    </source>
</evidence>
<feature type="transmembrane region" description="Helical" evidence="6">
    <location>
        <begin position="71"/>
        <end position="88"/>
    </location>
</feature>
<dbReference type="HOGENOM" id="CLU_1195069_0_0_1"/>
<dbReference type="eggNOG" id="KOG2533">
    <property type="taxonomic scope" value="Eukaryota"/>
</dbReference>
<dbReference type="VEuPathDB" id="FungiDB:MPH_08512"/>
<sequence length="232" mass="25894">MRIRHERAKVYHGSEVFDKSEIKLAFTDPKVWLSAFCQFCANICSFGFSTFLPKIINGFGYSSVRTQLLTVPVYAWAAVIYVAVSFLSDYVNRRAVFMVPMAMVTMTGYSLLIGVSMSSTAVLYFATFVTATGIYCVVGLNVTWISNSNAGYFKRATAIGLQQTIGNSAGIVVSKRPATTLQTANERPGRPDLPVDKLRWPVRHRSRCFFSSYHMCRHRVLDHVVHALAAQP</sequence>
<dbReference type="PANTHER" id="PTHR43791:SF24">
    <property type="entry name" value="NICOTINIC ACID PLASMA MEMBRANE TRANSPORTER"/>
    <property type="match status" value="1"/>
</dbReference>
<dbReference type="Gene3D" id="1.20.1250.20">
    <property type="entry name" value="MFS general substrate transporter like domains"/>
    <property type="match status" value="1"/>
</dbReference>
<gene>
    <name evidence="7" type="ORF">MPH_08512</name>
</gene>
<evidence type="ECO:0000256" key="3">
    <source>
        <dbReference type="ARBA" id="ARBA00022692"/>
    </source>
</evidence>
<accession>K2RNE7</accession>
<dbReference type="GO" id="GO:0022857">
    <property type="term" value="F:transmembrane transporter activity"/>
    <property type="evidence" value="ECO:0007669"/>
    <property type="project" value="InterPro"/>
</dbReference>
<keyword evidence="5 6" id="KW-0472">Membrane</keyword>
<dbReference type="EMBL" id="AHHD01000359">
    <property type="protein sequence ID" value="EKG14332.1"/>
    <property type="molecule type" value="Genomic_DNA"/>
</dbReference>
<evidence type="ECO:0000313" key="8">
    <source>
        <dbReference type="Proteomes" id="UP000007129"/>
    </source>
</evidence>
<evidence type="ECO:0000256" key="4">
    <source>
        <dbReference type="ARBA" id="ARBA00022989"/>
    </source>
</evidence>